<organism evidence="1 2">
    <name type="scientific">Natrinema salaciae</name>
    <dbReference type="NCBI Taxonomy" id="1186196"/>
    <lineage>
        <taxon>Archaea</taxon>
        <taxon>Methanobacteriati</taxon>
        <taxon>Methanobacteriota</taxon>
        <taxon>Stenosarchaea group</taxon>
        <taxon>Halobacteria</taxon>
        <taxon>Halobacteriales</taxon>
        <taxon>Natrialbaceae</taxon>
        <taxon>Natrinema</taxon>
    </lineage>
</organism>
<dbReference type="InterPro" id="IPR013783">
    <property type="entry name" value="Ig-like_fold"/>
</dbReference>
<keyword evidence="2" id="KW-1185">Reference proteome</keyword>
<dbReference type="EMBL" id="FOFD01000001">
    <property type="protein sequence ID" value="SEP76694.1"/>
    <property type="molecule type" value="Genomic_DNA"/>
</dbReference>
<proteinExistence type="predicted"/>
<dbReference type="Proteomes" id="UP000199114">
    <property type="component" value="Unassembled WGS sequence"/>
</dbReference>
<evidence type="ECO:0000313" key="1">
    <source>
        <dbReference type="EMBL" id="SEP76694.1"/>
    </source>
</evidence>
<sequence>MRRREYVAVVGSSVGALATTGVSDAQSRSLERVCPTERTTAVRPGDEIVFEAAATPAVEPPAADWRVDGADGDGDEIAPAAPFYSYTDITGNPAAYGRFDETGSYDVRVTVDGTTVSWTVDVTESAPAVPSVDVTCDPGPDATVTVRDEIRVTATATDESGTLRRLFWQEGRNATYVDRTDLSGSTATVTYTTAGGNAIWFIGEYPMMAWVACRDGRLSSGRTDGPSVDAFHRVSSIDTNAPVRAGDELIVEAEIEPEGSSTYHAFVDVETELIVGHDPTRVDGETVEVFTGQTETVRLEFTTATVRNTQTFPARVETAHDASETDVTVVGTEDADAHGSLEVTTLSTNAPVTGGERLEVTAVLSNAGDGPAGREVELVVGHDPTTVDTRAVTVGAGETVTVSLGYETYPVENDDEFPVRVRTGDDAAAQTVLVRGRDGGGSGGQGDAAFAVSITGTNAPVTGGEWLSVSAVVENTGDAVGSHEIDLVVGHTPEVVDGTSVRLAPGETRTVSLGYETYPVASDDTFPVLVRSPHASDTRTVTVHGTG</sequence>
<dbReference type="AlphaFoldDB" id="A0A1H9AIW6"/>
<gene>
    <name evidence="1" type="ORF">SAMN04489841_0466</name>
</gene>
<dbReference type="Gene3D" id="2.60.40.10">
    <property type="entry name" value="Immunoglobulins"/>
    <property type="match status" value="2"/>
</dbReference>
<evidence type="ECO:0000313" key="2">
    <source>
        <dbReference type="Proteomes" id="UP000199114"/>
    </source>
</evidence>
<name>A0A1H9AIW6_9EURY</name>
<protein>
    <recommendedName>
        <fullName evidence="3">CARDB protein</fullName>
    </recommendedName>
</protein>
<dbReference type="OrthoDB" id="205968at2157"/>
<accession>A0A1H9AIW6</accession>
<dbReference type="RefSeq" id="WP_090612702.1">
    <property type="nucleotide sequence ID" value="NZ_FOFD01000001.1"/>
</dbReference>
<reference evidence="2" key="1">
    <citation type="submission" date="2016-10" db="EMBL/GenBank/DDBJ databases">
        <authorList>
            <person name="Varghese N."/>
            <person name="Submissions S."/>
        </authorList>
    </citation>
    <scope>NUCLEOTIDE SEQUENCE [LARGE SCALE GENOMIC DNA]</scope>
    <source>
        <strain evidence="2">DSM 25055</strain>
    </source>
</reference>
<evidence type="ECO:0008006" key="3">
    <source>
        <dbReference type="Google" id="ProtNLM"/>
    </source>
</evidence>